<organism evidence="6 7">
    <name type="scientific">Candidatus Wildermuthbacteria bacterium RIFCSPHIGHO2_02_FULL_47_12</name>
    <dbReference type="NCBI Taxonomy" id="1802451"/>
    <lineage>
        <taxon>Bacteria</taxon>
        <taxon>Candidatus Wildermuthiibacteriota</taxon>
    </lineage>
</organism>
<evidence type="ECO:0000313" key="6">
    <source>
        <dbReference type="EMBL" id="OHA66598.1"/>
    </source>
</evidence>
<reference evidence="6 7" key="1">
    <citation type="journal article" date="2016" name="Nat. Commun.">
        <title>Thousands of microbial genomes shed light on interconnected biogeochemical processes in an aquifer system.</title>
        <authorList>
            <person name="Anantharaman K."/>
            <person name="Brown C.T."/>
            <person name="Hug L.A."/>
            <person name="Sharon I."/>
            <person name="Castelle C.J."/>
            <person name="Probst A.J."/>
            <person name="Thomas B.C."/>
            <person name="Singh A."/>
            <person name="Wilkins M.J."/>
            <person name="Karaoz U."/>
            <person name="Brodie E.L."/>
            <person name="Williams K.H."/>
            <person name="Hubbard S.S."/>
            <person name="Banfield J.F."/>
        </authorList>
    </citation>
    <scope>NUCLEOTIDE SEQUENCE [LARGE SCALE GENOMIC DNA]</scope>
</reference>
<dbReference type="GO" id="GO:1990904">
    <property type="term" value="C:ribonucleoprotein complex"/>
    <property type="evidence" value="ECO:0007669"/>
    <property type="project" value="UniProtKB-KW"/>
</dbReference>
<dbReference type="GO" id="GO:0005840">
    <property type="term" value="C:ribosome"/>
    <property type="evidence" value="ECO:0007669"/>
    <property type="project" value="UniProtKB-KW"/>
</dbReference>
<dbReference type="SUPFAM" id="SSF57829">
    <property type="entry name" value="Zn-binding ribosomal proteins"/>
    <property type="match status" value="1"/>
</dbReference>
<protein>
    <recommendedName>
        <fullName evidence="4 5">Large ribosomal subunit protein bL33</fullName>
    </recommendedName>
</protein>
<accession>A0A1G2R1Y2</accession>
<dbReference type="GO" id="GO:0005737">
    <property type="term" value="C:cytoplasm"/>
    <property type="evidence" value="ECO:0007669"/>
    <property type="project" value="UniProtKB-ARBA"/>
</dbReference>
<dbReference type="NCBIfam" id="NF001764">
    <property type="entry name" value="PRK00504.1"/>
    <property type="match status" value="1"/>
</dbReference>
<evidence type="ECO:0000256" key="4">
    <source>
        <dbReference type="ARBA" id="ARBA00035176"/>
    </source>
</evidence>
<dbReference type="InterPro" id="IPR038584">
    <property type="entry name" value="Ribosomal_bL33_sf"/>
</dbReference>
<dbReference type="Proteomes" id="UP000176901">
    <property type="component" value="Unassembled WGS sequence"/>
</dbReference>
<evidence type="ECO:0000256" key="1">
    <source>
        <dbReference type="ARBA" id="ARBA00007596"/>
    </source>
</evidence>
<dbReference type="InterPro" id="IPR001705">
    <property type="entry name" value="Ribosomal_bL33"/>
</dbReference>
<dbReference type="InterPro" id="IPR011332">
    <property type="entry name" value="Ribosomal_zn-bd"/>
</dbReference>
<dbReference type="Gene3D" id="2.20.28.120">
    <property type="entry name" value="Ribosomal protein L33"/>
    <property type="match status" value="1"/>
</dbReference>
<keyword evidence="2 5" id="KW-0689">Ribosomal protein</keyword>
<evidence type="ECO:0000256" key="3">
    <source>
        <dbReference type="ARBA" id="ARBA00023274"/>
    </source>
</evidence>
<keyword evidence="3 5" id="KW-0687">Ribonucleoprotein</keyword>
<dbReference type="NCBIfam" id="TIGR01023">
    <property type="entry name" value="rpmG_bact"/>
    <property type="match status" value="1"/>
</dbReference>
<comment type="similarity">
    <text evidence="1 5">Belongs to the bacterial ribosomal protein bL33 family.</text>
</comment>
<dbReference type="EMBL" id="MHTW01000029">
    <property type="protein sequence ID" value="OHA66598.1"/>
    <property type="molecule type" value="Genomic_DNA"/>
</dbReference>
<dbReference type="HAMAP" id="MF_00294">
    <property type="entry name" value="Ribosomal_bL33"/>
    <property type="match status" value="1"/>
</dbReference>
<dbReference type="GO" id="GO:0006412">
    <property type="term" value="P:translation"/>
    <property type="evidence" value="ECO:0007669"/>
    <property type="project" value="UniProtKB-UniRule"/>
</dbReference>
<sequence length="58" mass="6990">MATKRKAYTKMMCAECKKVNYFAHKSKMVKMKEGEQKLELKKFCRHCKKHTPHKETKK</sequence>
<name>A0A1G2R1Y2_9BACT</name>
<proteinExistence type="inferred from homology"/>
<dbReference type="Pfam" id="PF00471">
    <property type="entry name" value="Ribosomal_L33"/>
    <property type="match status" value="1"/>
</dbReference>
<evidence type="ECO:0000313" key="7">
    <source>
        <dbReference type="Proteomes" id="UP000176901"/>
    </source>
</evidence>
<evidence type="ECO:0000256" key="5">
    <source>
        <dbReference type="HAMAP-Rule" id="MF_00294"/>
    </source>
</evidence>
<gene>
    <name evidence="5" type="primary">rpmG</name>
    <name evidence="6" type="ORF">A3C82_01900</name>
</gene>
<evidence type="ECO:0000256" key="2">
    <source>
        <dbReference type="ARBA" id="ARBA00022980"/>
    </source>
</evidence>
<dbReference type="GO" id="GO:0003735">
    <property type="term" value="F:structural constituent of ribosome"/>
    <property type="evidence" value="ECO:0007669"/>
    <property type="project" value="InterPro"/>
</dbReference>
<comment type="caution">
    <text evidence="6">The sequence shown here is derived from an EMBL/GenBank/DDBJ whole genome shotgun (WGS) entry which is preliminary data.</text>
</comment>
<dbReference type="AlphaFoldDB" id="A0A1G2R1Y2"/>